<gene>
    <name evidence="5" type="primary">msrB</name>
    <name evidence="5" type="ORF">F7231_17820</name>
</gene>
<evidence type="ECO:0000313" key="5">
    <source>
        <dbReference type="EMBL" id="NID12035.1"/>
    </source>
</evidence>
<dbReference type="EMBL" id="WAEL01000006">
    <property type="protein sequence ID" value="NID12035.1"/>
    <property type="molecule type" value="Genomic_DNA"/>
</dbReference>
<keyword evidence="2 5" id="KW-0560">Oxidoreductase</keyword>
<feature type="domain" description="MsrB" evidence="4">
    <location>
        <begin position="50"/>
        <end position="168"/>
    </location>
</feature>
<proteinExistence type="predicted"/>
<comment type="catalytic activity">
    <reaction evidence="3">
        <text>L-methionyl-[protein] + [thioredoxin]-disulfide + H2O = L-methionyl-(R)-S-oxide-[protein] + [thioredoxin]-dithiol</text>
        <dbReference type="Rhea" id="RHEA:24164"/>
        <dbReference type="Rhea" id="RHEA-COMP:10698"/>
        <dbReference type="Rhea" id="RHEA-COMP:10700"/>
        <dbReference type="Rhea" id="RHEA-COMP:12313"/>
        <dbReference type="Rhea" id="RHEA-COMP:12314"/>
        <dbReference type="ChEBI" id="CHEBI:15377"/>
        <dbReference type="ChEBI" id="CHEBI:16044"/>
        <dbReference type="ChEBI" id="CHEBI:29950"/>
        <dbReference type="ChEBI" id="CHEBI:45764"/>
        <dbReference type="ChEBI" id="CHEBI:50058"/>
        <dbReference type="EC" id="1.8.4.12"/>
    </reaction>
</comment>
<dbReference type="PANTHER" id="PTHR10173:SF52">
    <property type="entry name" value="METHIONINE-R-SULFOXIDE REDUCTASE B1"/>
    <property type="match status" value="1"/>
</dbReference>
<dbReference type="Pfam" id="PF01641">
    <property type="entry name" value="SelR"/>
    <property type="match status" value="1"/>
</dbReference>
<dbReference type="NCBIfam" id="TIGR00357">
    <property type="entry name" value="peptide-methionine (R)-S-oxide reductase MsrB"/>
    <property type="match status" value="1"/>
</dbReference>
<dbReference type="EC" id="1.8.4.12" evidence="1"/>
<dbReference type="SUPFAM" id="SSF51316">
    <property type="entry name" value="Mss4-like"/>
    <property type="match status" value="1"/>
</dbReference>
<dbReference type="PROSITE" id="PS51790">
    <property type="entry name" value="MSRB"/>
    <property type="match status" value="1"/>
</dbReference>
<sequence>MNVNRLFLLLALGLAIALWLYGRYVAIPRPPHKRPPGVTSPGNRRVEKADDEWESILTRAQYVVMRGRGTEWAGSSDLLHEHRPGTFICTGCQNPLFSSATKFESNTGWPSFYTPIVANAIYTEPDGGRTEVCCAVCDAHLGHVFSDGPAPTGLRYCMNGVAMQFRQNR</sequence>
<accession>A0ABX0QHY8</accession>
<dbReference type="RefSeq" id="WP_166692902.1">
    <property type="nucleotide sequence ID" value="NZ_WAEL01000006.1"/>
</dbReference>
<reference evidence="5" key="1">
    <citation type="submission" date="2024-05" db="EMBL/GenBank/DDBJ databases">
        <authorList>
            <person name="Jung D.-H."/>
        </authorList>
    </citation>
    <scope>NUCLEOTIDE SEQUENCE</scope>
    <source>
        <strain evidence="5">JA-25</strain>
    </source>
</reference>
<name>A0ABX0QHY8_9BACT</name>
<evidence type="ECO:0000259" key="4">
    <source>
        <dbReference type="PROSITE" id="PS51790"/>
    </source>
</evidence>
<dbReference type="GO" id="GO:0033743">
    <property type="term" value="F:peptide-methionine (R)-S-oxide reductase activity"/>
    <property type="evidence" value="ECO:0007669"/>
    <property type="project" value="UniProtKB-EC"/>
</dbReference>
<evidence type="ECO:0000313" key="6">
    <source>
        <dbReference type="Proteomes" id="UP000606008"/>
    </source>
</evidence>
<dbReference type="PANTHER" id="PTHR10173">
    <property type="entry name" value="METHIONINE SULFOXIDE REDUCTASE"/>
    <property type="match status" value="1"/>
</dbReference>
<dbReference type="Gene3D" id="2.170.150.20">
    <property type="entry name" value="Peptide methionine sulfoxide reductase"/>
    <property type="match status" value="1"/>
</dbReference>
<evidence type="ECO:0000256" key="3">
    <source>
        <dbReference type="ARBA" id="ARBA00048488"/>
    </source>
</evidence>
<protein>
    <recommendedName>
        <fullName evidence="1">peptide-methionine (R)-S-oxide reductase</fullName>
        <ecNumber evidence="1">1.8.4.12</ecNumber>
    </recommendedName>
</protein>
<dbReference type="InterPro" id="IPR028427">
    <property type="entry name" value="Met_Sox_Rdtase_MsrB"/>
</dbReference>
<comment type="caution">
    <text evidence="5">The sequence shown here is derived from an EMBL/GenBank/DDBJ whole genome shotgun (WGS) entry which is preliminary data.</text>
</comment>
<keyword evidence="6" id="KW-1185">Reference proteome</keyword>
<evidence type="ECO:0000256" key="1">
    <source>
        <dbReference type="ARBA" id="ARBA00012499"/>
    </source>
</evidence>
<dbReference type="InterPro" id="IPR002579">
    <property type="entry name" value="Met_Sox_Rdtase_MsrB_dom"/>
</dbReference>
<evidence type="ECO:0000256" key="2">
    <source>
        <dbReference type="ARBA" id="ARBA00023002"/>
    </source>
</evidence>
<dbReference type="InterPro" id="IPR011057">
    <property type="entry name" value="Mss4-like_sf"/>
</dbReference>
<organism evidence="5 6">
    <name type="scientific">Fibrivirga algicola</name>
    <dbReference type="NCBI Taxonomy" id="2950420"/>
    <lineage>
        <taxon>Bacteria</taxon>
        <taxon>Pseudomonadati</taxon>
        <taxon>Bacteroidota</taxon>
        <taxon>Cytophagia</taxon>
        <taxon>Cytophagales</taxon>
        <taxon>Spirosomataceae</taxon>
        <taxon>Fibrivirga</taxon>
    </lineage>
</organism>
<dbReference type="Proteomes" id="UP000606008">
    <property type="component" value="Unassembled WGS sequence"/>
</dbReference>